<evidence type="ECO:0000313" key="2">
    <source>
        <dbReference type="Proteomes" id="UP000315200"/>
    </source>
</evidence>
<protein>
    <recommendedName>
        <fullName evidence="3">Phosphoadenosine phosphosulfate reductase</fullName>
    </recommendedName>
</protein>
<comment type="caution">
    <text evidence="1">The sequence shown here is derived from an EMBL/GenBank/DDBJ whole genome shotgun (WGS) entry which is preliminary data.</text>
</comment>
<proteinExistence type="predicted"/>
<dbReference type="RefSeq" id="WP_002588623.1">
    <property type="nucleotide sequence ID" value="NZ_BJLB01000001.1"/>
</dbReference>
<name>A0A829VUE8_9FIRM</name>
<dbReference type="AlphaFoldDB" id="A0A829VUE8"/>
<evidence type="ECO:0000313" key="1">
    <source>
        <dbReference type="EMBL" id="GEA37492.1"/>
    </source>
</evidence>
<dbReference type="InterPro" id="IPR014729">
    <property type="entry name" value="Rossmann-like_a/b/a_fold"/>
</dbReference>
<evidence type="ECO:0008006" key="3">
    <source>
        <dbReference type="Google" id="ProtNLM"/>
    </source>
</evidence>
<dbReference type="Proteomes" id="UP000315200">
    <property type="component" value="Unassembled WGS sequence"/>
</dbReference>
<dbReference type="PANTHER" id="PTHR43196">
    <property type="entry name" value="SULFATE ADENYLYLTRANSFERASE SUBUNIT 2"/>
    <property type="match status" value="1"/>
</dbReference>
<gene>
    <name evidence="1" type="ORF">Ccl03g_32050</name>
</gene>
<sequence length="301" mass="34955">MRNDKKCYVSFSGGKDSTVLAYIAAQVCDMFHCKLVLWFSDTGLEFPELREHVKTYGDFLKKEFEGLDVETIIEYPRDRKGKRILFKDVVLNYGYPIISKRISGYVNSAKNDQTCTRAKYLSGEIENTLFGGNGKWWFLVDAPFKISDYCCTKLKKTPNKNFAKRTGLKPIFGTMTEESVNRKLNWIKYGCNAFEGKEQRSQPMSFWTEQNVLEYIATYHLPYPSVYGEIKQDETGKWYTTGYKRTGCIFCGYGCHLEKEPNRFQMLKKTHPELWYFCMKPVSDGGLGMREVLEYIGVKIE</sequence>
<dbReference type="PANTHER" id="PTHR43196:SF2">
    <property type="entry name" value="PHOSPHOADENOSINE PHOSPHOSULFATE REDUCTASE"/>
    <property type="match status" value="1"/>
</dbReference>
<organism evidence="1 2">
    <name type="scientific">Enterocloster clostridioformis</name>
    <dbReference type="NCBI Taxonomy" id="1531"/>
    <lineage>
        <taxon>Bacteria</taxon>
        <taxon>Bacillati</taxon>
        <taxon>Bacillota</taxon>
        <taxon>Clostridia</taxon>
        <taxon>Lachnospirales</taxon>
        <taxon>Lachnospiraceae</taxon>
        <taxon>Enterocloster</taxon>
    </lineage>
</organism>
<dbReference type="SUPFAM" id="SSF52402">
    <property type="entry name" value="Adenine nucleotide alpha hydrolases-like"/>
    <property type="match status" value="1"/>
</dbReference>
<dbReference type="EMBL" id="BJLB01000001">
    <property type="protein sequence ID" value="GEA37492.1"/>
    <property type="molecule type" value="Genomic_DNA"/>
</dbReference>
<accession>A0A829VUE8</accession>
<reference evidence="1 2" key="1">
    <citation type="submission" date="2019-06" db="EMBL/GenBank/DDBJ databases">
        <title>Draft genome sequence of [Clostridium] clostridioforme NBRC 113352.</title>
        <authorList>
            <person name="Miura T."/>
            <person name="Furukawa M."/>
            <person name="Shimamura M."/>
            <person name="Ohyama Y."/>
            <person name="Yamazoe A."/>
            <person name="Kawasaki H."/>
        </authorList>
    </citation>
    <scope>NUCLEOTIDE SEQUENCE [LARGE SCALE GENOMIC DNA]</scope>
    <source>
        <strain evidence="1 2">NBRC 113352</strain>
    </source>
</reference>
<dbReference type="InterPro" id="IPR050128">
    <property type="entry name" value="Sulfate_adenylyltrnsfr_sub2"/>
</dbReference>
<dbReference type="Gene3D" id="3.40.50.620">
    <property type="entry name" value="HUPs"/>
    <property type="match status" value="1"/>
</dbReference>